<organism evidence="1 2">
    <name type="scientific">Psychroflexus halocasei</name>
    <dbReference type="NCBI Taxonomy" id="908615"/>
    <lineage>
        <taxon>Bacteria</taxon>
        <taxon>Pseudomonadati</taxon>
        <taxon>Bacteroidota</taxon>
        <taxon>Flavobacteriia</taxon>
        <taxon>Flavobacteriales</taxon>
        <taxon>Flavobacteriaceae</taxon>
        <taxon>Psychroflexus</taxon>
    </lineage>
</organism>
<reference evidence="1 2" key="1">
    <citation type="submission" date="2016-10" db="EMBL/GenBank/DDBJ databases">
        <authorList>
            <person name="de Groot N.N."/>
        </authorList>
    </citation>
    <scope>NUCLEOTIDE SEQUENCE [LARGE SCALE GENOMIC DNA]</scope>
    <source>
        <strain evidence="1 2">DSM 23581</strain>
    </source>
</reference>
<gene>
    <name evidence="1" type="ORF">SAMN05421540_10379</name>
</gene>
<proteinExistence type="predicted"/>
<dbReference type="AlphaFoldDB" id="A0A1H3YBU9"/>
<protein>
    <submittedName>
        <fullName evidence="1">Uncharacterized protein</fullName>
    </submittedName>
</protein>
<evidence type="ECO:0000313" key="1">
    <source>
        <dbReference type="EMBL" id="SEA08408.1"/>
    </source>
</evidence>
<sequence>MQIIREVISKTRAFKNDANKTILQWNNVKLFDNDTTQFKVAANAVENRETIYASVMVFDMNNNDLLSKNSIYKAKLIDYFSKMIRANKPNKTKFYRRYWQKVDPERWEEIRKYREKRIYSKDRKHQVYR</sequence>
<dbReference type="EMBL" id="FNQF01000003">
    <property type="protein sequence ID" value="SEA08408.1"/>
    <property type="molecule type" value="Genomic_DNA"/>
</dbReference>
<accession>A0A1H3YBU9</accession>
<evidence type="ECO:0000313" key="2">
    <source>
        <dbReference type="Proteomes" id="UP000198820"/>
    </source>
</evidence>
<name>A0A1H3YBU9_9FLAO</name>
<keyword evidence="2" id="KW-1185">Reference proteome</keyword>
<dbReference type="Proteomes" id="UP000198820">
    <property type="component" value="Unassembled WGS sequence"/>
</dbReference>